<dbReference type="NCBIfam" id="TIGR00946">
    <property type="entry name" value="2a69"/>
    <property type="match status" value="1"/>
</dbReference>
<evidence type="ECO:0000256" key="6">
    <source>
        <dbReference type="ARBA" id="ARBA00023136"/>
    </source>
</evidence>
<dbReference type="InterPro" id="IPR051107">
    <property type="entry name" value="Auxin_Efflux_Carrier"/>
</dbReference>
<feature type="transmembrane region" description="Helical" evidence="8">
    <location>
        <begin position="66"/>
        <end position="92"/>
    </location>
</feature>
<keyword evidence="3 8" id="KW-0813">Transport</keyword>
<dbReference type="PANTHER" id="PTHR31752">
    <property type="entry name" value="AUXIN EFFLUX CARRIER COMPONENT 1B-RELATED"/>
    <property type="match status" value="1"/>
</dbReference>
<dbReference type="GO" id="GO:0009734">
    <property type="term" value="P:auxin-activated signaling pathway"/>
    <property type="evidence" value="ECO:0007669"/>
    <property type="project" value="UniProtKB-UniRule"/>
</dbReference>
<accession>A0AAN9MLR9</accession>
<feature type="transmembrane region" description="Helical" evidence="8">
    <location>
        <begin position="12"/>
        <end position="30"/>
    </location>
</feature>
<reference evidence="9 10" key="1">
    <citation type="submission" date="2024-01" db="EMBL/GenBank/DDBJ databases">
        <title>The genomes of 5 underutilized Papilionoideae crops provide insights into root nodulation and disease resistanc.</title>
        <authorList>
            <person name="Jiang F."/>
        </authorList>
    </citation>
    <scope>NUCLEOTIDE SEQUENCE [LARGE SCALE GENOMIC DNA]</scope>
    <source>
        <strain evidence="9">JINMINGXINNONG_FW02</strain>
        <tissue evidence="9">Leaves</tissue>
    </source>
</reference>
<comment type="function">
    <text evidence="8">May act as a component of the auxin efflux carrier.</text>
</comment>
<evidence type="ECO:0000256" key="1">
    <source>
        <dbReference type="ARBA" id="ARBA00004141"/>
    </source>
</evidence>
<feature type="transmembrane region" description="Helical" evidence="8">
    <location>
        <begin position="423"/>
        <end position="443"/>
    </location>
</feature>
<dbReference type="GO" id="GO:0009926">
    <property type="term" value="P:auxin polar transport"/>
    <property type="evidence" value="ECO:0007669"/>
    <property type="project" value="TreeGrafter"/>
</dbReference>
<protein>
    <recommendedName>
        <fullName evidence="8">Auxin efflux carrier component</fullName>
    </recommendedName>
</protein>
<evidence type="ECO:0000256" key="2">
    <source>
        <dbReference type="ARBA" id="ARBA00009177"/>
    </source>
</evidence>
<evidence type="ECO:0000256" key="8">
    <source>
        <dbReference type="RuleBase" id="RU362108"/>
    </source>
</evidence>
<evidence type="ECO:0000256" key="4">
    <source>
        <dbReference type="ARBA" id="ARBA00022692"/>
    </source>
</evidence>
<dbReference type="Proteomes" id="UP001374584">
    <property type="component" value="Unassembled WGS sequence"/>
</dbReference>
<dbReference type="Pfam" id="PF03547">
    <property type="entry name" value="Mem_trans"/>
    <property type="match status" value="1"/>
</dbReference>
<dbReference type="GO" id="GO:0005783">
    <property type="term" value="C:endoplasmic reticulum"/>
    <property type="evidence" value="ECO:0007669"/>
    <property type="project" value="TreeGrafter"/>
</dbReference>
<evidence type="ECO:0000256" key="3">
    <source>
        <dbReference type="ARBA" id="ARBA00022448"/>
    </source>
</evidence>
<dbReference type="GO" id="GO:0010329">
    <property type="term" value="F:auxin efflux transmembrane transporter activity"/>
    <property type="evidence" value="ECO:0007669"/>
    <property type="project" value="TreeGrafter"/>
</dbReference>
<dbReference type="AlphaFoldDB" id="A0AAN9MLR9"/>
<sequence>MINGKDIYNTLSALVPMYVPMILAYGSVRWWKIITPEQCTGINRFVAFFSAPFLNFYFLATNNPYTINFGFIAADTLQKLVILGALFLWSAFTKSGSIDWTITLFSLSTLPNTVVVGVPLLTAMYGDSSTSLMSHIFVMQGVVWFTLMLVLYEYRGARNLISKQFPQNGGFITSFTVDSDVISLSENEPLQTEAETGENGEVHVVVKSPSFNKSCNCSTSNRCAKDIFSMRRSFSFNTTRDLRDQGSDRGMSKIHDQNQDAVKDESIVNLKAMGDTEIDESVDRMKHSLSEGKKVAKIEEGDAYNKKQQMPATSVITRLVLTMVWKNLIRNPNTYACATGLAWSLISFRWNIKFPSIVDGSILIMAKTGTGTAMFSMGLFMALQTKIVACGNTWATISMVARFVVGPAVIATAAIAIGIRGVLLRIAIVQAALPQSVLSFVFAKEYNHHTDIISTAVIFGTVISLPVTILYFVLLGLN</sequence>
<dbReference type="InterPro" id="IPR014024">
    <property type="entry name" value="Auxin_eff_plant"/>
</dbReference>
<dbReference type="InterPro" id="IPR004776">
    <property type="entry name" value="Mem_transp_PIN-like"/>
</dbReference>
<evidence type="ECO:0000256" key="7">
    <source>
        <dbReference type="ARBA" id="ARBA00023294"/>
    </source>
</evidence>
<keyword evidence="6 8" id="KW-0472">Membrane</keyword>
<name>A0AAN9MLR9_PHACN</name>
<feature type="transmembrane region" description="Helical" evidence="8">
    <location>
        <begin position="132"/>
        <end position="152"/>
    </location>
</feature>
<feature type="transmembrane region" description="Helical" evidence="8">
    <location>
        <begin position="42"/>
        <end position="60"/>
    </location>
</feature>
<feature type="transmembrane region" description="Helical" evidence="8">
    <location>
        <begin position="455"/>
        <end position="477"/>
    </location>
</feature>
<feature type="transmembrane region" description="Helical" evidence="8">
    <location>
        <begin position="395"/>
        <end position="417"/>
    </location>
</feature>
<evidence type="ECO:0000313" key="9">
    <source>
        <dbReference type="EMBL" id="KAK7354403.1"/>
    </source>
</evidence>
<feature type="transmembrane region" description="Helical" evidence="8">
    <location>
        <begin position="104"/>
        <end position="126"/>
    </location>
</feature>
<keyword evidence="4 8" id="KW-0812">Transmembrane</keyword>
<dbReference type="PANTHER" id="PTHR31752:SF4">
    <property type="entry name" value="AUXIN EFFLUX CARRIER COMPONENT 2"/>
    <property type="match status" value="1"/>
</dbReference>
<dbReference type="EMBL" id="JAYMYR010000007">
    <property type="protein sequence ID" value="KAK7354403.1"/>
    <property type="molecule type" value="Genomic_DNA"/>
</dbReference>
<keyword evidence="10" id="KW-1185">Reference proteome</keyword>
<gene>
    <name evidence="9" type="ORF">VNO80_19864</name>
</gene>
<feature type="transmembrane region" description="Helical" evidence="8">
    <location>
        <begin position="362"/>
        <end position="383"/>
    </location>
</feature>
<proteinExistence type="inferred from homology"/>
<organism evidence="9 10">
    <name type="scientific">Phaseolus coccineus</name>
    <name type="common">Scarlet runner bean</name>
    <name type="synonym">Phaseolus multiflorus</name>
    <dbReference type="NCBI Taxonomy" id="3886"/>
    <lineage>
        <taxon>Eukaryota</taxon>
        <taxon>Viridiplantae</taxon>
        <taxon>Streptophyta</taxon>
        <taxon>Embryophyta</taxon>
        <taxon>Tracheophyta</taxon>
        <taxon>Spermatophyta</taxon>
        <taxon>Magnoliopsida</taxon>
        <taxon>eudicotyledons</taxon>
        <taxon>Gunneridae</taxon>
        <taxon>Pentapetalae</taxon>
        <taxon>rosids</taxon>
        <taxon>fabids</taxon>
        <taxon>Fabales</taxon>
        <taxon>Fabaceae</taxon>
        <taxon>Papilionoideae</taxon>
        <taxon>50 kb inversion clade</taxon>
        <taxon>NPAAA clade</taxon>
        <taxon>indigoferoid/millettioid clade</taxon>
        <taxon>Phaseoleae</taxon>
        <taxon>Phaseolus</taxon>
    </lineage>
</organism>
<comment type="subcellular location">
    <subcellularLocation>
        <location evidence="1 8">Membrane</location>
        <topology evidence="1 8">Multi-pass membrane protein</topology>
    </subcellularLocation>
</comment>
<keyword evidence="5 8" id="KW-1133">Transmembrane helix</keyword>
<evidence type="ECO:0000256" key="5">
    <source>
        <dbReference type="ARBA" id="ARBA00022989"/>
    </source>
</evidence>
<evidence type="ECO:0000313" key="10">
    <source>
        <dbReference type="Proteomes" id="UP001374584"/>
    </source>
</evidence>
<comment type="caution">
    <text evidence="8">Lacks conserved residue(s) required for the propagation of feature annotation.</text>
</comment>
<dbReference type="GO" id="GO:0005886">
    <property type="term" value="C:plasma membrane"/>
    <property type="evidence" value="ECO:0007669"/>
    <property type="project" value="TreeGrafter"/>
</dbReference>
<comment type="similarity">
    <text evidence="2 8">Belongs to the auxin efflux carrier (TC 2.A.69.1) family.</text>
</comment>
<keyword evidence="7 8" id="KW-0927">Auxin signaling pathway</keyword>
<comment type="caution">
    <text evidence="9">The sequence shown here is derived from an EMBL/GenBank/DDBJ whole genome shotgun (WGS) entry which is preliminary data.</text>
</comment>